<evidence type="ECO:0000259" key="1">
    <source>
        <dbReference type="PROSITE" id="PS50943"/>
    </source>
</evidence>
<sequence>MAINIFHELSRCLQEEGLTRKNLAAKMHVTQAAVSNWEARGIPDDKLIPMALAIGNDRFLKAVIEYQTGLRVFADDLDTDNPLVVYLYEKMAQKKFEEARERAEPAMSKGRDHFTPTDVRKIGSYIDSGESLVESLESLIGSLKSQIRPVEKVKAWM</sequence>
<evidence type="ECO:0000313" key="2">
    <source>
        <dbReference type="EMBL" id="RND80747.1"/>
    </source>
</evidence>
<dbReference type="InterPro" id="IPR010982">
    <property type="entry name" value="Lambda_DNA-bd_dom_sf"/>
</dbReference>
<name>A0A422M1S0_LACPA</name>
<dbReference type="InterPro" id="IPR001387">
    <property type="entry name" value="Cro/C1-type_HTH"/>
</dbReference>
<dbReference type="SUPFAM" id="SSF47413">
    <property type="entry name" value="lambda repressor-like DNA-binding domains"/>
    <property type="match status" value="1"/>
</dbReference>
<organism evidence="2 3">
    <name type="scientific">Lacticaseibacillus paracasei</name>
    <name type="common">Lactobacillus paracasei</name>
    <dbReference type="NCBI Taxonomy" id="1597"/>
    <lineage>
        <taxon>Bacteria</taxon>
        <taxon>Bacillati</taxon>
        <taxon>Bacillota</taxon>
        <taxon>Bacilli</taxon>
        <taxon>Lactobacillales</taxon>
        <taxon>Lactobacillaceae</taxon>
        <taxon>Lacticaseibacillus</taxon>
    </lineage>
</organism>
<accession>A0A422M1S0</accession>
<dbReference type="PROSITE" id="PS50943">
    <property type="entry name" value="HTH_CROC1"/>
    <property type="match status" value="1"/>
</dbReference>
<dbReference type="AlphaFoldDB" id="A0A422M1S0"/>
<feature type="domain" description="HTH cro/C1-type" evidence="1">
    <location>
        <begin position="9"/>
        <end position="38"/>
    </location>
</feature>
<protein>
    <recommendedName>
        <fullName evidence="1">HTH cro/C1-type domain-containing protein</fullName>
    </recommendedName>
</protein>
<dbReference type="RefSeq" id="WP_123031980.1">
    <property type="nucleotide sequence ID" value="NZ_LKFS01000071.1"/>
</dbReference>
<evidence type="ECO:0000313" key="3">
    <source>
        <dbReference type="Proteomes" id="UP000284716"/>
    </source>
</evidence>
<dbReference type="EMBL" id="LKFS01000071">
    <property type="protein sequence ID" value="RND80747.1"/>
    <property type="molecule type" value="Genomic_DNA"/>
</dbReference>
<dbReference type="Proteomes" id="UP000284716">
    <property type="component" value="Unassembled WGS sequence"/>
</dbReference>
<dbReference type="Gene3D" id="1.10.260.40">
    <property type="entry name" value="lambda repressor-like DNA-binding domains"/>
    <property type="match status" value="1"/>
</dbReference>
<proteinExistence type="predicted"/>
<gene>
    <name evidence="2" type="ORF">FAM18157_01732</name>
</gene>
<comment type="caution">
    <text evidence="2">The sequence shown here is derived from an EMBL/GenBank/DDBJ whole genome shotgun (WGS) entry which is preliminary data.</text>
</comment>
<dbReference type="GO" id="GO:0003677">
    <property type="term" value="F:DNA binding"/>
    <property type="evidence" value="ECO:0007669"/>
    <property type="project" value="InterPro"/>
</dbReference>
<reference evidence="2 3" key="1">
    <citation type="journal article" date="2018" name="Front. Microbiol.">
        <title>Conversion of Methionine to Cysteine in Lactobacillus paracasei Depends on the Highly Mobile cysK-ctl-cysE Gene Cluster.</title>
        <authorList>
            <person name="Wuthrich D."/>
            <person name="Irmler S."/>
            <person name="Berthoud H."/>
            <person name="Guggenbuhl B."/>
            <person name="Eugster E."/>
            <person name="Bruggmann R."/>
        </authorList>
    </citation>
    <scope>NUCLEOTIDE SEQUENCE [LARGE SCALE GENOMIC DNA]</scope>
    <source>
        <strain evidence="2 3">FAM18157</strain>
    </source>
</reference>
<dbReference type="CDD" id="cd00093">
    <property type="entry name" value="HTH_XRE"/>
    <property type="match status" value="1"/>
</dbReference>